<feature type="domain" description="Dystroglycan-type cadherin-like" evidence="5">
    <location>
        <begin position="1138"/>
        <end position="1235"/>
    </location>
</feature>
<dbReference type="PROSITE" id="PS00330">
    <property type="entry name" value="HEMOLYSIN_CALCIUM"/>
    <property type="match status" value="19"/>
</dbReference>
<feature type="region of interest" description="Disordered" evidence="4">
    <location>
        <begin position="453"/>
        <end position="494"/>
    </location>
</feature>
<feature type="domain" description="Dystroglycan-type cadherin-like" evidence="5">
    <location>
        <begin position="1241"/>
        <end position="1334"/>
    </location>
</feature>
<feature type="domain" description="Dystroglycan-type cadherin-like" evidence="5">
    <location>
        <begin position="2502"/>
        <end position="2600"/>
    </location>
</feature>
<evidence type="ECO:0000313" key="6">
    <source>
        <dbReference type="EMBL" id="ATQ75854.1"/>
    </source>
</evidence>
<dbReference type="PANTHER" id="PTHR38340">
    <property type="entry name" value="S-LAYER PROTEIN"/>
    <property type="match status" value="1"/>
</dbReference>
<sequence>MGHVQIDGVTIGKGTGNGKRDQWRFDMGGGASATLALLDDPESSTGKKLVIAKGDDGKNSVTIGNFDLARAQAGGYLGIQLDGTVKAAIKVGGGDNLWHQPGFDPNSLAGASVDVVEGTGRTFTVYLNHAAKAGQSVTLNIGGTGGTLKAILGDITVPASGAVIPLVEGQTQVSFALVQDGPLSASASATVMATVSGKDGAATTNTFTLALKDVGEIMLLYKGDQSPALSSPEARYNWATSQWQADGTLTNAVAQANFFDVIYGSIVNDKLFGFGGNDALSGDMGADYIDGGDGEDMIGGGEGSDYILGGKGNDYIYSSSILSVPERRDAKDSYTPRAGEQLLTTGANWGVTLKPMAEGGNSLMTYGANPPYGDDPDYIDGGEGNDNLNGGNGADHILGGEGVDGICGLGGDDVLEGNDGDDDIEGDGNTSPDNYNFAPAALHGNDFIDGGAGKDRLEGDGGSDVLFGGAENDSLVGDSGGKTHDKDNDNLEYHGEDYLDGEDGDDYLEGGGKNDTLYGGSGADNLMGDTSADNLTSPADNPLMWGDDYLDGEEGNDYLTGGGGDDALFGGIGNDNLYGDSYGATSAASHVKVEFQGSDYLDGEDGDDYVIGGARNDTLYGGSGNDNLIGDILAADVGGGEGTVVWGNDYLVGEDGDDYGQGGGGDDTLSGGIGKDVLFGDERSALLEGGFQGDDMIDGGEGDDQLIGGGGKDNLIGGAGDDFLLGDDDAATLAVEFNGNDFLDGGDGNDRLGGGGGDDVLQGGAGNDVLDGGSGADVLDGGDGDDVYNVDNEGDIIRETAPSATGAAGKQSSSGSGLDHIGGTLMMASSPSAAVVAGTSVDNVNSSVSYQLGDNLENLTLTGDGAIDGTGNELANAIYGNDKDNQLDGGTGVDFLSAGGGADQLTGGMGDDVLEGGAGNDVYLFKRGDGRDTIDNVDLLRNTGNLAIPQAVDVLRFSADITDTDIIVSRNGDHLALMIKGSNEQVFLNNYFAADTVAGTIVSDSKVDRVEFANGVVWTPEKIAAMVHRQENNQSPVAGPGVPLLKARAGDSFSYVLASANLTDPDADDTLHYSVTLVGGAAAPAWVKFDAATRTLSGTPDDASVGQLVLVVLATDNYGAGTGIGIAVDIGAANRKPVLSAAPADAKASRGTPFSYTVPAALFADPDKDALTYSVTSDKGASLPSWLNFNAKTGVLSGTPSALDHLVLAITATDAHGLSAQTLMKLDVENRVPTFGSWSQVPGGAANDPWKFTVPQGSFTDGDVGDVLTYTATAADGSALPAWLKFDTATRTFSGTPPAAGKYEVLVKASDVNGGVGSALLPITIDLNQVVTGTEAADAKEGGWGHDTLKGLGGNDTLLGSFGNDRLDGCAGNDVLKGGGGADTYVFGKGYGNDTIDNQDLPSQAGIDTIEFLPGVAVGDVKPTRFDNDLILSLPATGDSLRVLNYFKADELALSQVESIKFADGTTWTLAQILPFLLVGSAGNDKLYGTDGNDLLDGGAGNDRLDAGAGNDTLAGGTGSDDLIGGAGADTYRFNKGDGKDTIADASPAVTTPDVDRLEFGAGLAPADVEAVRDGPTLRLNFGNSGDGVTLWSYFSVRTDLNLVVEQIAFADGTLWTPSLVQQAVFRGTDLDDKIDGSAGNDVISGRKGQDSLLGMQGNDTLSGGAGNDALDGGAGDDLLEGGKGRDRMVGGAGNDVFVFGHGDGPDVIVSSDTAAGKVDTIRLADSVLASDVLVERWKNTLVLTIRSSKDTLLVEDYFLETNGVRTGKIEQVTFAEGISWSTAAIDQMAVPHTNTKPFISDMPFDMNGNVNSTFSVELPTNRIVDPDYYDVLSFAIGTLPGYPAVPAWLKFDPLTMKLWGTPGAGDQGTAAFYLFGTDLYGATTAREFKIDIGPVSIAPELAMAIPDHVTSRGTPIQFSLGDVFSDKDKGDVVAYSATLSSGGVLPTWLSFDPVTRQFSGLPNVAGTVSVKVTGTDLGGKTASDVFDIVISANNTVTGTAGNDTLKGGAGNDLIKGLGGNDEFESGPGRDTIEGGTGDDTYVINDGDDTVIENVNEGIDTVRTALPAYTLPANVDNLVFSGEGSGAVLTGNNLNNHISAGQGDQTLDGGMGADTMSGGAGNDAYLVDSALDVVVELPGGGHDRVTSSASVTLAANVESLELLGTANIDATGSATDNTLEGNEGNNRLDGGGGNDYFYGRAGDDTYVIDSIDDLVFEDSGNDTVETSISSQYVLYDGIENLTLTGAALSRFGNALDNVIKGNALKNTLSGLAGNDQLLGAAGDDTLSGGAGNDVYVVERGDGKDTIINDDVLGAVDTLRFGKDIAETDVIAQRSGDNLLLLIKGTTDQVTFSKYFIADVTKDGAIVNNKIERVEFVSGAVWDQAKIQSLVDISTANKVPVRGPVTVAPFKAEVGKLLTFTLAANTLVDPDPLDTFAYSASLTNDVPLPAWLKFDAASRTFTGTPTATDVGSVPVKLWGTDNHGGRGDIDLPLVVSPANRTPVLAAALTDQANALGTAFNYVVPAGAFTDPDAGTVLSYSSTMADGTPLPGWLSFNATTRAFGGTPPAAGTFSVKVTARDTGNLSASDVFDLVVSVKNLTLTGTAAADQLNGGAGNDILNGLDGNDKLNGGAGNDTMDGGLGADTMTGGVGDDVYVFDQASDLAVEAADEGNDTLKSGVSAVLGNNIEALTLTGTAAINATGNALNNVLTGNSGDNTLDGGSGADVLNGGSGSDLYIVDNAGDIVNEGNYVGVDTVQTGLSYDLGAYLDNLTLTGSLAVDGKGNAGNNVLKGNANNNVLDGGAGLDAFSGGAGNDTYVVDNAGDTVVELANEGIDTVKSGVSSTLSANIEALFLTGTNGIGGTGNAINNLLVGNGANNALNGDAGTDLLQGGAGIDTLTDTLGNNLLDGGAGVDMLTGGVGKEMFIGGTGNDVIVTGNGADIIAFNRGDGQDVVHASAGKDDTVSLGKGVLYADLLFKKTANDLVLVTGAAEQITFKDWYAAPANRSVANLQVVIEGGSDYNAASANKLNNKKVEQFNFDGLVGAFDAARTANPALTSWALSSSLLNFYLSGSDTAAMGGDLAYQYARNGTLSSMSLVPAGALLSSPAFGVTAQPLQAGSALRDLSPQLV</sequence>
<comment type="subcellular location">
    <subcellularLocation>
        <location evidence="1">Secreted</location>
    </subcellularLocation>
</comment>
<dbReference type="InterPro" id="IPR011049">
    <property type="entry name" value="Serralysin-like_metalloprot_C"/>
</dbReference>
<dbReference type="InterPro" id="IPR006644">
    <property type="entry name" value="Cadg"/>
</dbReference>
<feature type="compositionally biased region" description="Gly residues" evidence="4">
    <location>
        <begin position="751"/>
        <end position="766"/>
    </location>
</feature>
<dbReference type="Proteomes" id="UP000229897">
    <property type="component" value="Chromosome"/>
</dbReference>
<keyword evidence="3" id="KW-0106">Calcium</keyword>
<feature type="domain" description="Dystroglycan-type cadherin-like" evidence="5">
    <location>
        <begin position="1795"/>
        <end position="1900"/>
    </location>
</feature>
<feature type="domain" description="Dystroglycan-type cadherin-like" evidence="5">
    <location>
        <begin position="1901"/>
        <end position="1998"/>
    </location>
</feature>
<feature type="region of interest" description="Disordered" evidence="4">
    <location>
        <begin position="416"/>
        <end position="435"/>
    </location>
</feature>
<gene>
    <name evidence="6" type="ORF">CR152_15960</name>
</gene>
<name>A0A2D2DLJ2_9BURK</name>
<feature type="region of interest" description="Disordered" evidence="4">
    <location>
        <begin position="2171"/>
        <end position="2190"/>
    </location>
</feature>
<accession>A0A2D2DLJ2</accession>
<dbReference type="GO" id="GO:0005576">
    <property type="term" value="C:extracellular region"/>
    <property type="evidence" value="ECO:0007669"/>
    <property type="project" value="UniProtKB-SubCell"/>
</dbReference>
<evidence type="ECO:0000313" key="7">
    <source>
        <dbReference type="Proteomes" id="UP000229897"/>
    </source>
</evidence>
<feature type="region of interest" description="Disordered" evidence="4">
    <location>
        <begin position="1"/>
        <end position="20"/>
    </location>
</feature>
<organism evidence="6 7">
    <name type="scientific">Massilia violaceinigra</name>
    <dbReference type="NCBI Taxonomy" id="2045208"/>
    <lineage>
        <taxon>Bacteria</taxon>
        <taxon>Pseudomonadati</taxon>
        <taxon>Pseudomonadota</taxon>
        <taxon>Betaproteobacteria</taxon>
        <taxon>Burkholderiales</taxon>
        <taxon>Oxalobacteraceae</taxon>
        <taxon>Telluria group</taxon>
        <taxon>Massilia</taxon>
    </lineage>
</organism>
<dbReference type="InterPro" id="IPR018511">
    <property type="entry name" value="Hemolysin-typ_Ca-bd_CS"/>
</dbReference>
<dbReference type="GO" id="GO:0005509">
    <property type="term" value="F:calcium ion binding"/>
    <property type="evidence" value="ECO:0007669"/>
    <property type="project" value="InterPro"/>
</dbReference>
<evidence type="ECO:0000256" key="2">
    <source>
        <dbReference type="ARBA" id="ARBA00022525"/>
    </source>
</evidence>
<feature type="domain" description="Dystroglycan-type cadherin-like" evidence="5">
    <location>
        <begin position="2405"/>
        <end position="2501"/>
    </location>
</feature>
<feature type="compositionally biased region" description="Basic and acidic residues" evidence="4">
    <location>
        <begin position="481"/>
        <end position="494"/>
    </location>
</feature>
<dbReference type="InterPro" id="IPR001343">
    <property type="entry name" value="Hemolysn_Ca-bd"/>
</dbReference>
<feature type="region of interest" description="Disordered" evidence="4">
    <location>
        <begin position="744"/>
        <end position="783"/>
    </location>
</feature>
<dbReference type="KEGG" id="mass:CR152_15960"/>
<dbReference type="InterPro" id="IPR013783">
    <property type="entry name" value="Ig-like_fold"/>
</dbReference>
<evidence type="ECO:0000259" key="5">
    <source>
        <dbReference type="SMART" id="SM00736"/>
    </source>
</evidence>
<protein>
    <recommendedName>
        <fullName evidence="5">Dystroglycan-type cadherin-like domain-containing protein</fullName>
    </recommendedName>
</protein>
<keyword evidence="7" id="KW-1185">Reference proteome</keyword>
<evidence type="ECO:0000256" key="1">
    <source>
        <dbReference type="ARBA" id="ARBA00004613"/>
    </source>
</evidence>
<dbReference type="Gene3D" id="2.150.10.10">
    <property type="entry name" value="Serralysin-like metalloprotease, C-terminal"/>
    <property type="match status" value="15"/>
</dbReference>
<dbReference type="InterPro" id="IPR010566">
    <property type="entry name" value="Haemolys_ca-bd"/>
</dbReference>
<feature type="domain" description="Dystroglycan-type cadherin-like" evidence="5">
    <location>
        <begin position="1037"/>
        <end position="1137"/>
    </location>
</feature>
<reference evidence="6" key="1">
    <citation type="submission" date="2017-10" db="EMBL/GenBank/DDBJ databases">
        <title>Massilia psychrophilum sp. nov., a novel purple-pigmented bacterium isolated from Tianshan glacier, Xinjiang Municipality, China.</title>
        <authorList>
            <person name="Wang H."/>
        </authorList>
    </citation>
    <scope>NUCLEOTIDE SEQUENCE [LARGE SCALE GENOMIC DNA]</scope>
    <source>
        <strain evidence="6">B2</strain>
    </source>
</reference>
<keyword evidence="2" id="KW-0964">Secreted</keyword>
<dbReference type="Pfam" id="PF05345">
    <property type="entry name" value="He_PIG"/>
    <property type="match status" value="7"/>
</dbReference>
<dbReference type="Pfam" id="PF06594">
    <property type="entry name" value="HCBP_related"/>
    <property type="match status" value="5"/>
</dbReference>
<dbReference type="InterPro" id="IPR015919">
    <property type="entry name" value="Cadherin-like_sf"/>
</dbReference>
<dbReference type="GO" id="GO:0016020">
    <property type="term" value="C:membrane"/>
    <property type="evidence" value="ECO:0007669"/>
    <property type="project" value="InterPro"/>
</dbReference>
<feature type="compositionally biased region" description="Low complexity" evidence="4">
    <location>
        <begin position="2179"/>
        <end position="2188"/>
    </location>
</feature>
<dbReference type="PRINTS" id="PR00313">
    <property type="entry name" value="CABNDNGRPT"/>
</dbReference>
<dbReference type="SUPFAM" id="SSF51120">
    <property type="entry name" value="beta-Roll"/>
    <property type="match status" value="15"/>
</dbReference>
<dbReference type="Pfam" id="PF00353">
    <property type="entry name" value="HemolysinCabind"/>
    <property type="match status" value="24"/>
</dbReference>
<evidence type="ECO:0000256" key="4">
    <source>
        <dbReference type="SAM" id="MobiDB-lite"/>
    </source>
</evidence>
<dbReference type="Gene3D" id="2.60.40.10">
    <property type="entry name" value="Immunoglobulins"/>
    <property type="match status" value="7"/>
</dbReference>
<proteinExistence type="predicted"/>
<evidence type="ECO:0000256" key="3">
    <source>
        <dbReference type="ARBA" id="ARBA00022837"/>
    </source>
</evidence>
<dbReference type="InterPro" id="IPR050557">
    <property type="entry name" value="RTX_toxin/Mannuronan_C5-epim"/>
</dbReference>
<dbReference type="SMART" id="SM00736">
    <property type="entry name" value="CADG"/>
    <property type="match status" value="7"/>
</dbReference>
<dbReference type="SUPFAM" id="SSF49313">
    <property type="entry name" value="Cadherin-like"/>
    <property type="match status" value="7"/>
</dbReference>
<dbReference type="PANTHER" id="PTHR38340:SF1">
    <property type="entry name" value="S-LAYER PROTEIN"/>
    <property type="match status" value="1"/>
</dbReference>
<feature type="compositionally biased region" description="Acidic residues" evidence="4">
    <location>
        <begin position="416"/>
        <end position="426"/>
    </location>
</feature>
<feature type="compositionally biased region" description="Low complexity" evidence="4">
    <location>
        <begin position="767"/>
        <end position="779"/>
    </location>
</feature>
<dbReference type="EMBL" id="CP024608">
    <property type="protein sequence ID" value="ATQ75854.1"/>
    <property type="molecule type" value="Genomic_DNA"/>
</dbReference>